<evidence type="ECO:0000313" key="4">
    <source>
        <dbReference type="Proteomes" id="UP000014500"/>
    </source>
</evidence>
<dbReference type="EMBL" id="JH431968">
    <property type="status" value="NOT_ANNOTATED_CDS"/>
    <property type="molecule type" value="Genomic_DNA"/>
</dbReference>
<dbReference type="Proteomes" id="UP000014500">
    <property type="component" value="Unassembled WGS sequence"/>
</dbReference>
<keyword evidence="1" id="KW-1133">Transmembrane helix</keyword>
<organism evidence="3 4">
    <name type="scientific">Strigamia maritima</name>
    <name type="common">European centipede</name>
    <name type="synonym">Geophilus maritimus</name>
    <dbReference type="NCBI Taxonomy" id="126957"/>
    <lineage>
        <taxon>Eukaryota</taxon>
        <taxon>Metazoa</taxon>
        <taxon>Ecdysozoa</taxon>
        <taxon>Arthropoda</taxon>
        <taxon>Myriapoda</taxon>
        <taxon>Chilopoda</taxon>
        <taxon>Pleurostigmophora</taxon>
        <taxon>Geophilomorpha</taxon>
        <taxon>Linotaeniidae</taxon>
        <taxon>Strigamia</taxon>
    </lineage>
</organism>
<dbReference type="HOGENOM" id="CLU_024435_3_1_1"/>
<dbReference type="AlphaFoldDB" id="T1JJG4"/>
<evidence type="ECO:0000256" key="1">
    <source>
        <dbReference type="SAM" id="Phobius"/>
    </source>
</evidence>
<dbReference type="InterPro" id="IPR054539">
    <property type="entry name" value="Beta-prop_PDH"/>
</dbReference>
<name>T1JJG4_STRMM</name>
<feature type="transmembrane region" description="Helical" evidence="1">
    <location>
        <begin position="32"/>
        <end position="56"/>
    </location>
</feature>
<dbReference type="STRING" id="126957.T1JJG4"/>
<proteinExistence type="predicted"/>
<dbReference type="EnsemblMetazoa" id="SMAR013994-RA">
    <property type="protein sequence ID" value="SMAR013994-PA"/>
    <property type="gene ID" value="SMAR013994"/>
</dbReference>
<reference evidence="3" key="2">
    <citation type="submission" date="2015-02" db="UniProtKB">
        <authorList>
            <consortium name="EnsemblMetazoa"/>
        </authorList>
    </citation>
    <scope>IDENTIFICATION</scope>
</reference>
<keyword evidence="4" id="KW-1185">Reference proteome</keyword>
<feature type="domain" description="Pyrroloquinoline quinone-dependent pyranose dehydrogenase beta-propeller" evidence="2">
    <location>
        <begin position="106"/>
        <end position="460"/>
    </location>
</feature>
<dbReference type="OMA" id="GINHHWT"/>
<dbReference type="InterPro" id="IPR011042">
    <property type="entry name" value="6-blade_b-propeller_TolB-like"/>
</dbReference>
<dbReference type="PhylomeDB" id="T1JJG4"/>
<keyword evidence="1" id="KW-0472">Membrane</keyword>
<reference evidence="4" key="1">
    <citation type="submission" date="2011-05" db="EMBL/GenBank/DDBJ databases">
        <authorList>
            <person name="Richards S.R."/>
            <person name="Qu J."/>
            <person name="Jiang H."/>
            <person name="Jhangiani S.N."/>
            <person name="Agravi P."/>
            <person name="Goodspeed R."/>
            <person name="Gross S."/>
            <person name="Mandapat C."/>
            <person name="Jackson L."/>
            <person name="Mathew T."/>
            <person name="Pu L."/>
            <person name="Thornton R."/>
            <person name="Saada N."/>
            <person name="Wilczek-Boney K.B."/>
            <person name="Lee S."/>
            <person name="Kovar C."/>
            <person name="Wu Y."/>
            <person name="Scherer S.E."/>
            <person name="Worley K.C."/>
            <person name="Muzny D.M."/>
            <person name="Gibbs R."/>
        </authorList>
    </citation>
    <scope>NUCLEOTIDE SEQUENCE</scope>
    <source>
        <strain evidence="4">Brora</strain>
    </source>
</reference>
<dbReference type="Gene3D" id="2.120.10.30">
    <property type="entry name" value="TolB, C-terminal domain"/>
    <property type="match status" value="1"/>
</dbReference>
<keyword evidence="1" id="KW-0812">Transmembrane</keyword>
<dbReference type="InterPro" id="IPR011041">
    <property type="entry name" value="Quinoprot_gluc/sorb_DH_b-prop"/>
</dbReference>
<dbReference type="SUPFAM" id="SSF50952">
    <property type="entry name" value="Soluble quinoprotein glucose dehydrogenase"/>
    <property type="match status" value="1"/>
</dbReference>
<evidence type="ECO:0000259" key="2">
    <source>
        <dbReference type="Pfam" id="PF22807"/>
    </source>
</evidence>
<accession>T1JJG4</accession>
<evidence type="ECO:0000313" key="3">
    <source>
        <dbReference type="EnsemblMetazoa" id="SMAR013994-PA"/>
    </source>
</evidence>
<sequence length="462" mass="52227">MIFLPDMLPQNFQPATTQTDTNDEKPITRENLMLRCVFSFVLIIFLAIVGAIVVLMSPLTPIEPFNTNLEWSALEVPNDLSSRVPFHIPRQLKIPKGFGIEVYAQVPSARFLLTLPDNVILVSQPKLGLVSLLRPSTSFHSPATHQTFISNLNLPQDMVYHTEKNGTQYIYIAESTRVARYLYRKGQKKLRFPEVIVDDLPYFDGYLHPYKGIAIGNGSLYVSIGSSSDTNAKDLLSEPKRGAIYAYRLSDGQRRLVSSGIRHAEGLAFQPATGNLWAVSGQRTDIKYPFKDENYGEFVEDFALNNPVDEFMQIVEGENFGWPYCNPLHSFILPVQYAPDVENNPSEVIYNCSDFRKVDLDLPSHSVPLGLTFWSGQNVPNHYNGIAVVALHDNRKDGHKVIHVPWNPLKRPQFFKELVVGWASESDEIRWGQPVDTAVMQDGSLLISEDLHGVIYRLYKKT</sequence>
<dbReference type="Pfam" id="PF22807">
    <property type="entry name" value="TrAA12"/>
    <property type="match status" value="1"/>
</dbReference>
<dbReference type="eggNOG" id="ENOG502QPZ1">
    <property type="taxonomic scope" value="Eukaryota"/>
</dbReference>
<protein>
    <recommendedName>
        <fullName evidence="2">Pyrroloquinoline quinone-dependent pyranose dehydrogenase beta-propeller domain-containing protein</fullName>
    </recommendedName>
</protein>